<dbReference type="Gene3D" id="3.40.50.300">
    <property type="entry name" value="P-loop containing nucleotide triphosphate hydrolases"/>
    <property type="match status" value="1"/>
</dbReference>
<dbReference type="Gene3D" id="1.20.272.10">
    <property type="match status" value="1"/>
</dbReference>
<sequence>MREIERIKEIIEKGKIPPVYLWYGEDRFLIKEGLKVLKSFYFTTDPSGSGIEVVDPKELSPAEIVERANTMSFFANRLVVVDDATYFQDGQTADLEPFLEYFSNPNPSTCLLFIAESVHRGRKLYKTLDRTGGILEFCAPKRPQEWLAWVQSELKIRGKSMDSQVASQFIDWAGHQTGVLSQELDKLVIYAGDRPKITMEEVKKITTRTIEASIFNLLDAVAVRSSAKAIQTLREVLRDEHPLKVLTLMVRQVRLLLGCDALRKRGGDVSEVPSALGIKPYEAQKVWQQSQRLSTKQLTKGLFECLNTDVALKSGGGDSGLLLEMMIVRFCGEEEGDRIGTR</sequence>
<dbReference type="RefSeq" id="WP_073028699.1">
    <property type="nucleotide sequence ID" value="NZ_FQXJ01000004.1"/>
</dbReference>
<dbReference type="GO" id="GO:0003677">
    <property type="term" value="F:DNA binding"/>
    <property type="evidence" value="ECO:0007669"/>
    <property type="project" value="InterPro"/>
</dbReference>
<dbReference type="Pfam" id="PF21694">
    <property type="entry name" value="DNA_pol3_delta_C"/>
    <property type="match status" value="1"/>
</dbReference>
<comment type="catalytic activity">
    <reaction evidence="8">
        <text>DNA(n) + a 2'-deoxyribonucleoside 5'-triphosphate = DNA(n+1) + diphosphate</text>
        <dbReference type="Rhea" id="RHEA:22508"/>
        <dbReference type="Rhea" id="RHEA-COMP:17339"/>
        <dbReference type="Rhea" id="RHEA-COMP:17340"/>
        <dbReference type="ChEBI" id="CHEBI:33019"/>
        <dbReference type="ChEBI" id="CHEBI:61560"/>
        <dbReference type="ChEBI" id="CHEBI:173112"/>
        <dbReference type="EC" id="2.7.7.7"/>
    </reaction>
</comment>
<keyword evidence="3" id="KW-0808">Transferase</keyword>
<keyword evidence="12" id="KW-1185">Reference proteome</keyword>
<keyword evidence="4" id="KW-0548">Nucleotidyltransferase</keyword>
<dbReference type="NCBIfam" id="TIGR01128">
    <property type="entry name" value="holA"/>
    <property type="match status" value="1"/>
</dbReference>
<evidence type="ECO:0000256" key="5">
    <source>
        <dbReference type="ARBA" id="ARBA00022705"/>
    </source>
</evidence>
<dbReference type="InterPro" id="IPR010372">
    <property type="entry name" value="DNA_pol3_delta_N"/>
</dbReference>
<dbReference type="InterPro" id="IPR027417">
    <property type="entry name" value="P-loop_NTPase"/>
</dbReference>
<proteinExistence type="inferred from homology"/>
<evidence type="ECO:0000256" key="6">
    <source>
        <dbReference type="ARBA" id="ARBA00022932"/>
    </source>
</evidence>
<comment type="similarity">
    <text evidence="7">Belongs to the DNA polymerase HolA subunit family.</text>
</comment>
<keyword evidence="5" id="KW-0235">DNA replication</keyword>
<evidence type="ECO:0000256" key="4">
    <source>
        <dbReference type="ARBA" id="ARBA00022695"/>
    </source>
</evidence>
<gene>
    <name evidence="11" type="ORF">SAMN02746098_01315</name>
</gene>
<evidence type="ECO:0000313" key="12">
    <source>
        <dbReference type="Proteomes" id="UP000183954"/>
    </source>
</evidence>
<evidence type="ECO:0000256" key="7">
    <source>
        <dbReference type="ARBA" id="ARBA00034754"/>
    </source>
</evidence>
<feature type="domain" description="DNA polymerase III delta N-terminal" evidence="9">
    <location>
        <begin position="20"/>
        <end position="136"/>
    </location>
</feature>
<dbReference type="SUPFAM" id="SSF52540">
    <property type="entry name" value="P-loop containing nucleoside triphosphate hydrolases"/>
    <property type="match status" value="1"/>
</dbReference>
<organism evidence="11 12">
    <name type="scientific">Desulfosporosinus lacus DSM 15449</name>
    <dbReference type="NCBI Taxonomy" id="1121420"/>
    <lineage>
        <taxon>Bacteria</taxon>
        <taxon>Bacillati</taxon>
        <taxon>Bacillota</taxon>
        <taxon>Clostridia</taxon>
        <taxon>Eubacteriales</taxon>
        <taxon>Desulfitobacteriaceae</taxon>
        <taxon>Desulfosporosinus</taxon>
    </lineage>
</organism>
<evidence type="ECO:0000259" key="10">
    <source>
        <dbReference type="Pfam" id="PF21694"/>
    </source>
</evidence>
<feature type="domain" description="DNA polymerase III delta subunit-like C-terminal" evidence="10">
    <location>
        <begin position="211"/>
        <end position="330"/>
    </location>
</feature>
<dbReference type="AlphaFoldDB" id="A0A1M5VEZ7"/>
<evidence type="ECO:0000256" key="1">
    <source>
        <dbReference type="ARBA" id="ARBA00012417"/>
    </source>
</evidence>
<dbReference type="GO" id="GO:0009360">
    <property type="term" value="C:DNA polymerase III complex"/>
    <property type="evidence" value="ECO:0007669"/>
    <property type="project" value="InterPro"/>
</dbReference>
<dbReference type="GO" id="GO:0003887">
    <property type="term" value="F:DNA-directed DNA polymerase activity"/>
    <property type="evidence" value="ECO:0007669"/>
    <property type="project" value="UniProtKB-KW"/>
</dbReference>
<protein>
    <recommendedName>
        <fullName evidence="2">DNA polymerase III subunit delta</fullName>
        <ecNumber evidence="1">2.7.7.7</ecNumber>
    </recommendedName>
</protein>
<reference evidence="12" key="1">
    <citation type="submission" date="2016-11" db="EMBL/GenBank/DDBJ databases">
        <authorList>
            <person name="Varghese N."/>
            <person name="Submissions S."/>
        </authorList>
    </citation>
    <scope>NUCLEOTIDE SEQUENCE [LARGE SCALE GENOMIC DNA]</scope>
    <source>
        <strain evidence="12">DSM 15449</strain>
    </source>
</reference>
<dbReference type="PANTHER" id="PTHR34388">
    <property type="entry name" value="DNA POLYMERASE III SUBUNIT DELTA"/>
    <property type="match status" value="1"/>
</dbReference>
<dbReference type="EC" id="2.7.7.7" evidence="1"/>
<dbReference type="PANTHER" id="PTHR34388:SF1">
    <property type="entry name" value="DNA POLYMERASE III SUBUNIT DELTA"/>
    <property type="match status" value="1"/>
</dbReference>
<evidence type="ECO:0000256" key="8">
    <source>
        <dbReference type="ARBA" id="ARBA00049244"/>
    </source>
</evidence>
<evidence type="ECO:0000256" key="3">
    <source>
        <dbReference type="ARBA" id="ARBA00022679"/>
    </source>
</evidence>
<dbReference type="STRING" id="1121420.SAMN02746098_01315"/>
<dbReference type="InterPro" id="IPR005790">
    <property type="entry name" value="DNA_polIII_delta"/>
</dbReference>
<dbReference type="InterPro" id="IPR048466">
    <property type="entry name" value="DNA_pol3_delta-like_C"/>
</dbReference>
<accession>A0A1M5VEZ7</accession>
<dbReference type="Pfam" id="PF06144">
    <property type="entry name" value="DNA_pol3_delta"/>
    <property type="match status" value="1"/>
</dbReference>
<dbReference type="Gene3D" id="1.10.8.60">
    <property type="match status" value="1"/>
</dbReference>
<name>A0A1M5VEZ7_9FIRM</name>
<dbReference type="EMBL" id="FQXJ01000004">
    <property type="protein sequence ID" value="SHH73493.1"/>
    <property type="molecule type" value="Genomic_DNA"/>
</dbReference>
<dbReference type="OrthoDB" id="9775929at2"/>
<dbReference type="SUPFAM" id="SSF48019">
    <property type="entry name" value="post-AAA+ oligomerization domain-like"/>
    <property type="match status" value="1"/>
</dbReference>
<dbReference type="GO" id="GO:0006261">
    <property type="term" value="P:DNA-templated DNA replication"/>
    <property type="evidence" value="ECO:0007669"/>
    <property type="project" value="TreeGrafter"/>
</dbReference>
<evidence type="ECO:0000313" key="11">
    <source>
        <dbReference type="EMBL" id="SHH73493.1"/>
    </source>
</evidence>
<dbReference type="Proteomes" id="UP000183954">
    <property type="component" value="Unassembled WGS sequence"/>
</dbReference>
<evidence type="ECO:0000256" key="2">
    <source>
        <dbReference type="ARBA" id="ARBA00017703"/>
    </source>
</evidence>
<keyword evidence="6" id="KW-0239">DNA-directed DNA polymerase</keyword>
<evidence type="ECO:0000259" key="9">
    <source>
        <dbReference type="Pfam" id="PF06144"/>
    </source>
</evidence>
<dbReference type="InterPro" id="IPR008921">
    <property type="entry name" value="DNA_pol3_clamp-load_cplx_C"/>
</dbReference>